<feature type="region of interest" description="Disordered" evidence="1">
    <location>
        <begin position="47"/>
        <end position="115"/>
    </location>
</feature>
<evidence type="ECO:0000313" key="3">
    <source>
        <dbReference type="Proteomes" id="UP000272025"/>
    </source>
</evidence>
<evidence type="ECO:0000313" key="2">
    <source>
        <dbReference type="EMBL" id="ROT37093.1"/>
    </source>
</evidence>
<accession>A0A3N2PRF8</accession>
<dbReference type="RefSeq" id="XP_028464899.1">
    <property type="nucleotide sequence ID" value="XM_028615055.1"/>
</dbReference>
<sequence length="309" mass="33717">MRMNQGVVAIFEPGPPQLHNAKDEEGSSIPSCLMGKKHAEHVLSISPSLPRRQSQAVAETNKRSDGKTSALSKRLGVTSRRSDQPANPAKSCRSTKKHESSRIKPNKLEVPLSATPAKTRSTAIVVTGCSSHPQDCVDLGHSPHNNPFPTFVPPPWLCPLQLSPAMFGYPYRLNLWVPSAGAQAGILWILPLLLLRKMPSTTPRLNTTPNYESLPLRISSQGRLRYVPTPRATALLSEQPAFSSWLLPHKTAATRPRAVAGSCLRLPVACSRHTYLVQSFPQFENPPSSVQIPASWSPPPSSSPNEEET</sequence>
<name>A0A3N2PRF8_SODAK</name>
<reference evidence="2 3" key="1">
    <citation type="journal article" date="2018" name="Mol. Ecol.">
        <title>The obligate alkalophilic soda-lake fungus Sodiomyces alkalinus has shifted to a protein diet.</title>
        <authorList>
            <person name="Grum-Grzhimaylo A.A."/>
            <person name="Falkoski D.L."/>
            <person name="van den Heuvel J."/>
            <person name="Valero-Jimenez C.A."/>
            <person name="Min B."/>
            <person name="Choi I.G."/>
            <person name="Lipzen A."/>
            <person name="Daum C.G."/>
            <person name="Aanen D.K."/>
            <person name="Tsang A."/>
            <person name="Henrissat B."/>
            <person name="Bilanenko E.N."/>
            <person name="de Vries R.P."/>
            <person name="van Kan J.A.L."/>
            <person name="Grigoriev I.V."/>
            <person name="Debets A.J.M."/>
        </authorList>
    </citation>
    <scope>NUCLEOTIDE SEQUENCE [LARGE SCALE GENOMIC DNA]</scope>
    <source>
        <strain evidence="2 3">F11</strain>
    </source>
</reference>
<dbReference type="GeneID" id="39583532"/>
<feature type="region of interest" description="Disordered" evidence="1">
    <location>
        <begin position="286"/>
        <end position="309"/>
    </location>
</feature>
<proteinExistence type="predicted"/>
<organism evidence="2 3">
    <name type="scientific">Sodiomyces alkalinus (strain CBS 110278 / VKM F-3762 / F11)</name>
    <name type="common">Alkaliphilic filamentous fungus</name>
    <dbReference type="NCBI Taxonomy" id="1314773"/>
    <lineage>
        <taxon>Eukaryota</taxon>
        <taxon>Fungi</taxon>
        <taxon>Dikarya</taxon>
        <taxon>Ascomycota</taxon>
        <taxon>Pezizomycotina</taxon>
        <taxon>Sordariomycetes</taxon>
        <taxon>Hypocreomycetidae</taxon>
        <taxon>Glomerellales</taxon>
        <taxon>Plectosphaerellaceae</taxon>
        <taxon>Sodiomyces</taxon>
    </lineage>
</organism>
<dbReference type="EMBL" id="ML119057">
    <property type="protein sequence ID" value="ROT37093.1"/>
    <property type="molecule type" value="Genomic_DNA"/>
</dbReference>
<evidence type="ECO:0000256" key="1">
    <source>
        <dbReference type="SAM" id="MobiDB-lite"/>
    </source>
</evidence>
<keyword evidence="3" id="KW-1185">Reference proteome</keyword>
<feature type="compositionally biased region" description="Polar residues" evidence="1">
    <location>
        <begin position="47"/>
        <end position="58"/>
    </location>
</feature>
<dbReference type="AlphaFoldDB" id="A0A3N2PRF8"/>
<dbReference type="Proteomes" id="UP000272025">
    <property type="component" value="Unassembled WGS sequence"/>
</dbReference>
<protein>
    <submittedName>
        <fullName evidence="2">Uncharacterized protein</fullName>
    </submittedName>
</protein>
<feature type="region of interest" description="Disordered" evidence="1">
    <location>
        <begin position="11"/>
        <end position="31"/>
    </location>
</feature>
<gene>
    <name evidence="2" type="ORF">SODALDRAFT_379577</name>
</gene>